<dbReference type="Proteomes" id="UP001165740">
    <property type="component" value="Chromosome 17"/>
</dbReference>
<evidence type="ECO:0000313" key="4">
    <source>
        <dbReference type="RefSeq" id="XP_055870861.1"/>
    </source>
</evidence>
<keyword evidence="2" id="KW-1133">Transmembrane helix</keyword>
<proteinExistence type="predicted"/>
<sequence length="213" mass="24571">MGEGCINVLKPIIIVEAPEENIIIDPYDVQTILNFTVVATSDISEKLTFNWTFFRKDSNMVGFPNFTFHDQVFNVAYFNFSSMSKEEQASILGFYLLNISHKYEYKLISIEVIEKSKLPEPDVTWTLYWYVVLFIGMLLVVLVSLIFIIRQMSHRRSYNVDKRETQAGLDPVKELNEYHNRQFSQAGASNNPEIVPQVDSDLDNPHFGDIETA</sequence>
<keyword evidence="2" id="KW-0472">Membrane</keyword>
<evidence type="ECO:0000313" key="3">
    <source>
        <dbReference type="Proteomes" id="UP001165740"/>
    </source>
</evidence>
<name>A0A9W2Z7F9_BIOGL</name>
<gene>
    <name evidence="4" type="primary">LOC106062593</name>
</gene>
<evidence type="ECO:0000256" key="2">
    <source>
        <dbReference type="SAM" id="Phobius"/>
    </source>
</evidence>
<dbReference type="OrthoDB" id="6140148at2759"/>
<feature type="region of interest" description="Disordered" evidence="1">
    <location>
        <begin position="183"/>
        <end position="204"/>
    </location>
</feature>
<reference evidence="4" key="1">
    <citation type="submission" date="2025-08" db="UniProtKB">
        <authorList>
            <consortium name="RefSeq"/>
        </authorList>
    </citation>
    <scope>IDENTIFICATION</scope>
</reference>
<dbReference type="GeneID" id="106062593"/>
<evidence type="ECO:0000256" key="1">
    <source>
        <dbReference type="SAM" id="MobiDB-lite"/>
    </source>
</evidence>
<feature type="transmembrane region" description="Helical" evidence="2">
    <location>
        <begin position="127"/>
        <end position="149"/>
    </location>
</feature>
<accession>A0A9W2Z7F9</accession>
<protein>
    <submittedName>
        <fullName evidence="4">Uncharacterized protein LOC106062593</fullName>
    </submittedName>
</protein>
<dbReference type="RefSeq" id="XP_055870861.1">
    <property type="nucleotide sequence ID" value="XM_056014886.1"/>
</dbReference>
<keyword evidence="2" id="KW-0812">Transmembrane</keyword>
<dbReference type="AlphaFoldDB" id="A0A9W2Z7F9"/>
<keyword evidence="3" id="KW-1185">Reference proteome</keyword>
<organism evidence="3 4">
    <name type="scientific">Biomphalaria glabrata</name>
    <name type="common">Bloodfluke planorb</name>
    <name type="synonym">Freshwater snail</name>
    <dbReference type="NCBI Taxonomy" id="6526"/>
    <lineage>
        <taxon>Eukaryota</taxon>
        <taxon>Metazoa</taxon>
        <taxon>Spiralia</taxon>
        <taxon>Lophotrochozoa</taxon>
        <taxon>Mollusca</taxon>
        <taxon>Gastropoda</taxon>
        <taxon>Heterobranchia</taxon>
        <taxon>Euthyneura</taxon>
        <taxon>Panpulmonata</taxon>
        <taxon>Hygrophila</taxon>
        <taxon>Lymnaeoidea</taxon>
        <taxon>Planorbidae</taxon>
        <taxon>Biomphalaria</taxon>
    </lineage>
</organism>
<feature type="compositionally biased region" description="Polar residues" evidence="1">
    <location>
        <begin position="183"/>
        <end position="192"/>
    </location>
</feature>